<name>A0A136LZL6_9BACT</name>
<gene>
    <name evidence="5" type="ORF">TR69_WS6001001102</name>
</gene>
<feature type="transmembrane region" description="Helical" evidence="2">
    <location>
        <begin position="82"/>
        <end position="102"/>
    </location>
</feature>
<keyword evidence="2" id="KW-0472">Membrane</keyword>
<reference evidence="5 6" key="1">
    <citation type="submission" date="2015-02" db="EMBL/GenBank/DDBJ databases">
        <title>Improved understanding of the partial-nitritation anammox process through 23 genomes representing the majority of the microbial community.</title>
        <authorList>
            <person name="Speth D.R."/>
            <person name="In T Zandt M."/>
            <person name="Guerrero Cruz S."/>
            <person name="Jetten M.S."/>
            <person name="Dutilh B.E."/>
        </authorList>
    </citation>
    <scope>NUCLEOTIDE SEQUENCE [LARGE SCALE GENOMIC DNA]</scope>
    <source>
        <strain evidence="5">OLB20</strain>
    </source>
</reference>
<dbReference type="Pfam" id="PF13205">
    <property type="entry name" value="Big_5"/>
    <property type="match status" value="2"/>
</dbReference>
<evidence type="ECO:0000256" key="2">
    <source>
        <dbReference type="SAM" id="Phobius"/>
    </source>
</evidence>
<evidence type="ECO:0000313" key="5">
    <source>
        <dbReference type="EMBL" id="KXK27076.1"/>
    </source>
</evidence>
<evidence type="ECO:0000256" key="1">
    <source>
        <dbReference type="ARBA" id="ARBA00022729"/>
    </source>
</evidence>
<dbReference type="PANTHER" id="PTHR37806:SF1">
    <property type="entry name" value="PEPTIDASE C39-LIKE DOMAIN-CONTAINING PROTEIN"/>
    <property type="match status" value="1"/>
</dbReference>
<proteinExistence type="predicted"/>
<feature type="domain" description="SbsA Ig-like" evidence="3">
    <location>
        <begin position="314"/>
        <end position="407"/>
    </location>
</feature>
<dbReference type="AlphaFoldDB" id="A0A136LZL6"/>
<dbReference type="Proteomes" id="UP000070457">
    <property type="component" value="Unassembled WGS sequence"/>
</dbReference>
<feature type="domain" description="Peptidase C39-like" evidence="4">
    <location>
        <begin position="509"/>
        <end position="672"/>
    </location>
</feature>
<evidence type="ECO:0008006" key="7">
    <source>
        <dbReference type="Google" id="ProtNLM"/>
    </source>
</evidence>
<keyword evidence="1" id="KW-0732">Signal</keyword>
<dbReference type="PANTHER" id="PTHR37806">
    <property type="entry name" value="LMO0724 PROTEIN"/>
    <property type="match status" value="1"/>
</dbReference>
<dbReference type="Pfam" id="PF13529">
    <property type="entry name" value="Peptidase_C39_2"/>
    <property type="match status" value="1"/>
</dbReference>
<sequence length="698" mass="77736">MTARLFIDNGIDFEYMILLAGGLILLLIILNVLVLLRRYLHTRGRTLTPVFLRSVRQAFKNILRRAVPAVVRRRRSGILRGTVVVINSFAAAVLMVALFDLFQGPGIRGHYPAVEGKLQNYEEPITIEFDRAVDTTEFQPYIFPEIDGEWRAEPEYDWMPGIKRKVAFYPKESMFPGKVFIYYAEVTDSLKLQEKWEYGINAYSVPVPAVSSVSPEKGSEDVGVDRELQFYLDNETGDFIEWSFEISPDVSTQLYQSDAKTINVRFESLLAQNTEYSYKLRRTPVRYRLDSGEVIDRGETSVATEGSFKTVKEPLLESIHPSGEGVYITDSIKVVFDQEMEQQSAQEAFRIAPEVAGTFSWEDSRTMIYDPGQNLAKETKYTVTLKQGIRSLKGGFTGKDVTHEFTTIGAVTAGFSPGGSSVDTAANISVYFNQPVDKASAESKFSISPSVPGSISWNGNTLTFNPSSDLAFSTVYTVRVDAGVKSINGIDSRTQFSRSFTTEAQVFRLNVPVYYQSLRFSCNLVAARMALAYRGISVSTLGAHSQIAKDNTPWNPDANTWGNPHAGYVGDIYGNQEGYGVYWGPLSSWMSGYRSNAVRVGWSRTQMLQAVQAGNPVIIWAHNGYSGSGANRSWTTPGGTNIYAIQGMHSYVVVGWVGPIDNPSQIILNDPNRGRWTISTGYFDALWSYFGRASVVVY</sequence>
<comment type="caution">
    <text evidence="5">The sequence shown here is derived from an EMBL/GenBank/DDBJ whole genome shotgun (WGS) entry which is preliminary data.</text>
</comment>
<dbReference type="Gene3D" id="2.60.40.3710">
    <property type="match status" value="2"/>
</dbReference>
<evidence type="ECO:0000259" key="3">
    <source>
        <dbReference type="Pfam" id="PF13205"/>
    </source>
</evidence>
<evidence type="ECO:0000259" key="4">
    <source>
        <dbReference type="Pfam" id="PF13529"/>
    </source>
</evidence>
<organism evidence="5 6">
    <name type="scientific">candidate division WS6 bacterium OLB20</name>
    <dbReference type="NCBI Taxonomy" id="1617426"/>
    <lineage>
        <taxon>Bacteria</taxon>
        <taxon>Candidatus Dojkabacteria</taxon>
    </lineage>
</organism>
<keyword evidence="2" id="KW-0812">Transmembrane</keyword>
<dbReference type="InterPro" id="IPR032812">
    <property type="entry name" value="SbsA_Ig"/>
</dbReference>
<dbReference type="InterPro" id="IPR039564">
    <property type="entry name" value="Peptidase_C39-like"/>
</dbReference>
<evidence type="ECO:0000313" key="6">
    <source>
        <dbReference type="Proteomes" id="UP000070457"/>
    </source>
</evidence>
<feature type="transmembrane region" description="Helical" evidence="2">
    <location>
        <begin position="15"/>
        <end position="36"/>
    </location>
</feature>
<protein>
    <recommendedName>
        <fullName evidence="7">SbsA Ig-like domain-containing protein</fullName>
    </recommendedName>
</protein>
<accession>A0A136LZL6</accession>
<keyword evidence="2" id="KW-1133">Transmembrane helix</keyword>
<dbReference type="EMBL" id="JYNZ01000003">
    <property type="protein sequence ID" value="KXK27076.1"/>
    <property type="molecule type" value="Genomic_DNA"/>
</dbReference>
<dbReference type="STRING" id="1617426.TR69_WS6001001102"/>
<feature type="domain" description="SbsA Ig-like" evidence="3">
    <location>
        <begin position="419"/>
        <end position="502"/>
    </location>
</feature>
<dbReference type="Gene3D" id="3.90.70.10">
    <property type="entry name" value="Cysteine proteinases"/>
    <property type="match status" value="1"/>
</dbReference>